<dbReference type="AlphaFoldDB" id="V8C6K3"/>
<dbReference type="OrthoDB" id="5354756at2"/>
<feature type="region of interest" description="Disordered" evidence="1">
    <location>
        <begin position="1"/>
        <end position="133"/>
    </location>
</feature>
<dbReference type="HOGENOM" id="CLU_012869_0_0_7"/>
<feature type="compositionally biased region" description="Low complexity" evidence="1">
    <location>
        <begin position="79"/>
        <end position="102"/>
    </location>
</feature>
<name>V8C6K3_9HELI</name>
<evidence type="ECO:0000313" key="2">
    <source>
        <dbReference type="EMBL" id="ETD23023.1"/>
    </source>
</evidence>
<protein>
    <submittedName>
        <fullName evidence="2">Uncharacterized protein</fullName>
    </submittedName>
</protein>
<accession>V8C6K3</accession>
<dbReference type="Proteomes" id="UP000018731">
    <property type="component" value="Unassembled WGS sequence"/>
</dbReference>
<comment type="caution">
    <text evidence="2">The sequence shown here is derived from an EMBL/GenBank/DDBJ whole genome shotgun (WGS) entry which is preliminary data.</text>
</comment>
<organism evidence="2 3">
    <name type="scientific">Helicobacter macacae MIT 99-5501</name>
    <dbReference type="NCBI Taxonomy" id="1357400"/>
    <lineage>
        <taxon>Bacteria</taxon>
        <taxon>Pseudomonadati</taxon>
        <taxon>Campylobacterota</taxon>
        <taxon>Epsilonproteobacteria</taxon>
        <taxon>Campylobacterales</taxon>
        <taxon>Helicobacteraceae</taxon>
        <taxon>Helicobacter</taxon>
    </lineage>
</organism>
<evidence type="ECO:0000313" key="3">
    <source>
        <dbReference type="Proteomes" id="UP000018731"/>
    </source>
</evidence>
<sequence>MKTANKEATAMKSWQKVASNGKSLSSPSFESASNPISSPSTYEGQSVISPSFVGGDSTYSPSLAEGARGWVNPTSASQAKSATANDKNATANQANTNSTSISKANISKLDSELSAKSAKNTHPQTPSAREGALRVPNKVILREGAFKVANQQTTPTSRKLALSLLTASALASASLELAIAGTCTQKNDGNQPYLDCTGDFAPQDLQTAINSKNMLINLGRGENNPLSVSAGTVTATIGNNLVFRSVSAPNTDFNITGNSSAGLLLPYTLGNHTANASTIRSLTVSGTINNQSWGSDAVYGAGVKIAFDVHAGTQIGRREADGTIIGGITINSGASITSAAMAIYGGYDGGTRSTFVSQITNNGSIQTLNLGYYKFSGDYASLLGNYFIGGSNGTISTLNVYQSTLTLDSNGNEWSKHTINGNTGTGIKKGGTGRTDEHIAVEGTITTLGTVGEGAIRINIGEGVTSSSEKYEYKNIILDKSGGKGSGKVTFESLRAGLGTKLHRAGNDGFTVSADVSTSYGSSMWRTLTLSYVRRSIMLQNIMDSLLKKNFRSSSYDKTSAKARGEMFETNKFTGQVRYAPSMRKLGGTSRYRKRQTKVEEKFLPYDSKKTHIAFFVPYAVNSLADMGITNATEWAGGILMGVQKDLKAKGIVGVYAAYEYAHITTQMLGATSIAQTNALQTGATYFKLIPIQTKKRQVREGYLKANLRGGVDIPMLKAQSPLPHIQFELESNSSGSTFPLMWSIGGELRGGWTFYQYKSGGYISPEFGISYDVLAPLAMKLAKAKYGLGGNEYYPEQYWHLPQLGASVKYYKVWGERFKTSFLGGLRYNILNTPTGSFRIGGLPGEGKIYLPALYGNLDMDFVWIVKRNHELSFGYNGIFFSNFNFVNGDDGRAANKFNGMSNALNIKYALWFGGDW</sequence>
<feature type="compositionally biased region" description="Polar residues" evidence="1">
    <location>
        <begin position="16"/>
        <end position="49"/>
    </location>
</feature>
<feature type="compositionally biased region" description="Polar residues" evidence="1">
    <location>
        <begin position="117"/>
        <end position="127"/>
    </location>
</feature>
<proteinExistence type="predicted"/>
<reference evidence="2 3" key="1">
    <citation type="journal article" date="2014" name="Genome Announc.">
        <title>Draft genome sequences of six enterohepatic helicobacter species isolated from humans and one from rhesus macaques.</title>
        <authorList>
            <person name="Shen Z."/>
            <person name="Sheh A."/>
            <person name="Young S.K."/>
            <person name="Abouelliel A."/>
            <person name="Ward D.V."/>
            <person name="Earl A.M."/>
            <person name="Fox J.G."/>
        </authorList>
    </citation>
    <scope>NUCLEOTIDE SEQUENCE [LARGE SCALE GENOMIC DNA]</scope>
    <source>
        <strain evidence="2 3">MIT 99-5501</strain>
    </source>
</reference>
<gene>
    <name evidence="2" type="ORF">HMPREF2086_01470</name>
</gene>
<evidence type="ECO:0000256" key="1">
    <source>
        <dbReference type="SAM" id="MobiDB-lite"/>
    </source>
</evidence>
<dbReference type="RefSeq" id="WP_023928205.1">
    <property type="nucleotide sequence ID" value="NZ_KI669455.1"/>
</dbReference>
<dbReference type="PATRIC" id="fig|1357400.3.peg.1969"/>
<keyword evidence="3" id="KW-1185">Reference proteome</keyword>
<dbReference type="EMBL" id="AZJI01000006">
    <property type="protein sequence ID" value="ETD23023.1"/>
    <property type="molecule type" value="Genomic_DNA"/>
</dbReference>